<feature type="compositionally biased region" description="Acidic residues" evidence="1">
    <location>
        <begin position="93"/>
        <end position="108"/>
    </location>
</feature>
<comment type="caution">
    <text evidence="2">The sequence shown here is derived from an EMBL/GenBank/DDBJ whole genome shotgun (WGS) entry which is preliminary data.</text>
</comment>
<dbReference type="OrthoDB" id="5380364at2"/>
<sequence>MKTYAQKIPNRKELVKRLEELTRKKARYTFVPRCAFEVGEFTVEKDGELTTTNDADELIIGILTKEGMIGALISEDDTHVETPPEISLAAETTEEWGDDEQLEDEPPFIEESPAEVSESEPEIIPESDMDESRDSVYKNAESESDEYLCTRISFSLNAHTVQSLTNLICMIHSRGPLISKATGGTFFADKELVDSILDEKVFRSVNELISYVREWGEMSTPLMGISFDDDKLTFDGFGQAQDAEHVQTFMKLAAAMNKMAITQKRVQAKDVDDSNEKYSLRVWLIRLGLNGKDCKADRKRLMENLSGHTAFRNEAERERWEAKQKAKRDAQNSEEEENDAISE</sequence>
<name>W7US50_RUMFL</name>
<feature type="compositionally biased region" description="Acidic residues" evidence="1">
    <location>
        <begin position="117"/>
        <end position="129"/>
    </location>
</feature>
<protein>
    <recommendedName>
        <fullName evidence="4">Virulence protein</fullName>
    </recommendedName>
</protein>
<dbReference type="Proteomes" id="UP000019365">
    <property type="component" value="Unassembled WGS sequence"/>
</dbReference>
<proteinExistence type="predicted"/>
<accession>W7US50</accession>
<evidence type="ECO:0000256" key="1">
    <source>
        <dbReference type="SAM" id="MobiDB-lite"/>
    </source>
</evidence>
<gene>
    <name evidence="2" type="ORF">RF007C_02715</name>
</gene>
<evidence type="ECO:0000313" key="3">
    <source>
        <dbReference type="Proteomes" id="UP000019365"/>
    </source>
</evidence>
<feature type="compositionally biased region" description="Basic and acidic residues" evidence="1">
    <location>
        <begin position="312"/>
        <end position="331"/>
    </location>
</feature>
<dbReference type="RefSeq" id="WP_037298067.1">
    <property type="nucleotide sequence ID" value="NZ_ATAX01000017.1"/>
</dbReference>
<evidence type="ECO:0008006" key="4">
    <source>
        <dbReference type="Google" id="ProtNLM"/>
    </source>
</evidence>
<organism evidence="2 3">
    <name type="scientific">Ruminococcus flavefaciens 007c</name>
    <dbReference type="NCBI Taxonomy" id="1341157"/>
    <lineage>
        <taxon>Bacteria</taxon>
        <taxon>Bacillati</taxon>
        <taxon>Bacillota</taxon>
        <taxon>Clostridia</taxon>
        <taxon>Eubacteriales</taxon>
        <taxon>Oscillospiraceae</taxon>
        <taxon>Ruminococcus</taxon>
    </lineage>
</organism>
<dbReference type="AlphaFoldDB" id="W7US50"/>
<dbReference type="eggNOG" id="ENOG5032SNR">
    <property type="taxonomic scope" value="Bacteria"/>
</dbReference>
<keyword evidence="3" id="KW-1185">Reference proteome</keyword>
<feature type="region of interest" description="Disordered" evidence="1">
    <location>
        <begin position="312"/>
        <end position="343"/>
    </location>
</feature>
<dbReference type="EMBL" id="ATAX01000017">
    <property type="protein sequence ID" value="EWM54204.1"/>
    <property type="molecule type" value="Genomic_DNA"/>
</dbReference>
<evidence type="ECO:0000313" key="2">
    <source>
        <dbReference type="EMBL" id="EWM54204.1"/>
    </source>
</evidence>
<reference evidence="2 3" key="1">
    <citation type="journal article" date="2014" name="PLoS ONE">
        <title>Rumen cellulosomics: divergent fiber-degrading strategies revealed by comparative genome-wide analysis of six ruminococcal strains.</title>
        <authorList>
            <person name="Dassa B."/>
            <person name="Borovok I."/>
            <person name="Ruimy-Israeli V."/>
            <person name="Lamed R."/>
            <person name="Flint H.J."/>
            <person name="Duncan S.H."/>
            <person name="Henrissat B."/>
            <person name="Coutinho P."/>
            <person name="Morrison M."/>
            <person name="Mosoni P."/>
            <person name="Yeoman C.J."/>
            <person name="White B.A."/>
            <person name="Bayer E.A."/>
        </authorList>
    </citation>
    <scope>NUCLEOTIDE SEQUENCE [LARGE SCALE GENOMIC DNA]</scope>
    <source>
        <strain evidence="2 3">007c</strain>
    </source>
</reference>
<feature type="compositionally biased region" description="Acidic residues" evidence="1">
    <location>
        <begin position="332"/>
        <end position="343"/>
    </location>
</feature>
<dbReference type="PATRIC" id="fig|1341157.4.peg.1182"/>
<feature type="region of interest" description="Disordered" evidence="1">
    <location>
        <begin position="93"/>
        <end position="139"/>
    </location>
</feature>